<gene>
    <name evidence="1" type="ORF">TH6_11800</name>
</gene>
<dbReference type="Proteomes" id="UP000253061">
    <property type="component" value="Unassembled WGS sequence"/>
</dbReference>
<accession>A0A367VAT5</accession>
<protein>
    <submittedName>
        <fullName evidence="1">Uncharacterized protein</fullName>
    </submittedName>
</protein>
<proteinExistence type="predicted"/>
<reference evidence="1 2" key="1">
    <citation type="submission" date="2014-07" db="EMBL/GenBank/DDBJ databases">
        <title>Draft genome sequence of Thalassospira profundimaris R8-17.</title>
        <authorList>
            <person name="Lai Q."/>
            <person name="Shao Z."/>
        </authorList>
    </citation>
    <scope>NUCLEOTIDE SEQUENCE [LARGE SCALE GENOMIC DNA]</scope>
    <source>
        <strain evidence="1 2">R8-17</strain>
    </source>
</reference>
<comment type="caution">
    <text evidence="1">The sequence shown here is derived from an EMBL/GenBank/DDBJ whole genome shotgun (WGS) entry which is preliminary data.</text>
</comment>
<evidence type="ECO:0000313" key="2">
    <source>
        <dbReference type="Proteomes" id="UP000253061"/>
    </source>
</evidence>
<name>A0A367VAT5_9PROT</name>
<dbReference type="EMBL" id="JPWB01000004">
    <property type="protein sequence ID" value="RCK22338.1"/>
    <property type="molecule type" value="Genomic_DNA"/>
</dbReference>
<organism evidence="1 2">
    <name type="scientific">Thalassospira profundimaris</name>
    <dbReference type="NCBI Taxonomy" id="502049"/>
    <lineage>
        <taxon>Bacteria</taxon>
        <taxon>Pseudomonadati</taxon>
        <taxon>Pseudomonadota</taxon>
        <taxon>Alphaproteobacteria</taxon>
        <taxon>Rhodospirillales</taxon>
        <taxon>Thalassospiraceae</taxon>
        <taxon>Thalassospira</taxon>
    </lineage>
</organism>
<dbReference type="AlphaFoldDB" id="A0A367VAT5"/>
<evidence type="ECO:0000313" key="1">
    <source>
        <dbReference type="EMBL" id="RCK22338.1"/>
    </source>
</evidence>
<sequence length="97" mass="11210">MTTLLQPIAPVFMGHGCYHLQCVIEGEHLFHTEYPWQANKMFEIKKIWDMRVLGENQTSMTRIKDADGDLALDFSQAIQERETIIANGGFRPVILRF</sequence>